<dbReference type="PANTHER" id="PTHR47245">
    <property type="entry name" value="PEPTIDYLPROLYL ISOMERASE"/>
    <property type="match status" value="1"/>
</dbReference>
<evidence type="ECO:0000256" key="4">
    <source>
        <dbReference type="ARBA" id="ARBA00023110"/>
    </source>
</evidence>
<dbReference type="PANTHER" id="PTHR47245:SF2">
    <property type="entry name" value="PEPTIDYL-PROLYL CIS-TRANS ISOMERASE HP_0175-RELATED"/>
    <property type="match status" value="1"/>
</dbReference>
<dbReference type="InterPro" id="IPR046357">
    <property type="entry name" value="PPIase_dom_sf"/>
</dbReference>
<feature type="chain" id="PRO_5045208043" description="peptidylprolyl isomerase" evidence="6">
    <location>
        <begin position="20"/>
        <end position="280"/>
    </location>
</feature>
<dbReference type="PROSITE" id="PS51257">
    <property type="entry name" value="PROKAR_LIPOPROTEIN"/>
    <property type="match status" value="1"/>
</dbReference>
<dbReference type="RefSeq" id="WP_248210999.1">
    <property type="nucleotide sequence ID" value="NZ_JALNMH010000014.1"/>
</dbReference>
<evidence type="ECO:0000256" key="1">
    <source>
        <dbReference type="ARBA" id="ARBA00000971"/>
    </source>
</evidence>
<organism evidence="8 9">
    <name type="scientific">Pseudomarimonas salicorniae</name>
    <dbReference type="NCBI Taxonomy" id="2933270"/>
    <lineage>
        <taxon>Bacteria</taxon>
        <taxon>Pseudomonadati</taxon>
        <taxon>Pseudomonadota</taxon>
        <taxon>Gammaproteobacteria</taxon>
        <taxon>Lysobacterales</taxon>
        <taxon>Lysobacteraceae</taxon>
        <taxon>Pseudomarimonas</taxon>
    </lineage>
</organism>
<dbReference type="InterPro" id="IPR050245">
    <property type="entry name" value="PrsA_foldase"/>
</dbReference>
<comment type="similarity">
    <text evidence="2">Belongs to the PpiC/parvulin rotamase family.</text>
</comment>
<comment type="caution">
    <text evidence="8">The sequence shown here is derived from an EMBL/GenBank/DDBJ whole genome shotgun (WGS) entry which is preliminary data.</text>
</comment>
<name>A0ABT0GMH1_9GAMM</name>
<keyword evidence="6" id="KW-0732">Signal</keyword>
<dbReference type="Gene3D" id="1.10.8.1040">
    <property type="match status" value="1"/>
</dbReference>
<dbReference type="GO" id="GO:0016853">
    <property type="term" value="F:isomerase activity"/>
    <property type="evidence" value="ECO:0007669"/>
    <property type="project" value="UniProtKB-KW"/>
</dbReference>
<evidence type="ECO:0000256" key="2">
    <source>
        <dbReference type="ARBA" id="ARBA00007656"/>
    </source>
</evidence>
<keyword evidence="5 8" id="KW-0413">Isomerase</keyword>
<dbReference type="Proteomes" id="UP001431449">
    <property type="component" value="Unassembled WGS sequence"/>
</dbReference>
<dbReference type="EMBL" id="JALNMH010000014">
    <property type="protein sequence ID" value="MCK7595212.1"/>
    <property type="molecule type" value="Genomic_DNA"/>
</dbReference>
<evidence type="ECO:0000256" key="5">
    <source>
        <dbReference type="PROSITE-ProRule" id="PRU00278"/>
    </source>
</evidence>
<dbReference type="SUPFAM" id="SSF54534">
    <property type="entry name" value="FKBP-like"/>
    <property type="match status" value="1"/>
</dbReference>
<evidence type="ECO:0000313" key="8">
    <source>
        <dbReference type="EMBL" id="MCK7595212.1"/>
    </source>
</evidence>
<comment type="catalytic activity">
    <reaction evidence="1">
        <text>[protein]-peptidylproline (omega=180) = [protein]-peptidylproline (omega=0)</text>
        <dbReference type="Rhea" id="RHEA:16237"/>
        <dbReference type="Rhea" id="RHEA-COMP:10747"/>
        <dbReference type="Rhea" id="RHEA-COMP:10748"/>
        <dbReference type="ChEBI" id="CHEBI:83833"/>
        <dbReference type="ChEBI" id="CHEBI:83834"/>
        <dbReference type="EC" id="5.2.1.8"/>
    </reaction>
</comment>
<dbReference type="Pfam" id="PF13145">
    <property type="entry name" value="Rotamase_2"/>
    <property type="match status" value="1"/>
</dbReference>
<dbReference type="Gene3D" id="3.10.50.40">
    <property type="match status" value="1"/>
</dbReference>
<keyword evidence="4 5" id="KW-0697">Rotamase</keyword>
<gene>
    <name evidence="8" type="ORF">M0G41_16250</name>
</gene>
<protein>
    <recommendedName>
        <fullName evidence="3">peptidylprolyl isomerase</fullName>
        <ecNumber evidence="3">5.2.1.8</ecNumber>
    </recommendedName>
</protein>
<feature type="domain" description="PpiC" evidence="7">
    <location>
        <begin position="141"/>
        <end position="231"/>
    </location>
</feature>
<evidence type="ECO:0000256" key="3">
    <source>
        <dbReference type="ARBA" id="ARBA00013194"/>
    </source>
</evidence>
<proteinExistence type="inferred from homology"/>
<sequence>MKKFAVLLLPLMLAACAPAEEEGADPKAALIGAPDGPLVAMVNGEAITEPLLVTFAKGRGLDPALPAQRKQALDTLIENVLLAQEAAATGLLDKPEVQAEAALVRVQQVAGRMVSTHRAGLKVEDAQLQALYEQEKQRAGDTEFRVQHILLGEESEARAVLERAQAPGADFEALMKEYAAGLARQARELPWSNATQLPEPLVEALRQMQDGEIAPVPVESQYGWHVLRRAESRPFSPPPIESVREGATRQIIEQAMREFVAGLRAKAEITTAAGTPAAGN</sequence>
<evidence type="ECO:0000259" key="7">
    <source>
        <dbReference type="PROSITE" id="PS50198"/>
    </source>
</evidence>
<dbReference type="SUPFAM" id="SSF109998">
    <property type="entry name" value="Triger factor/SurA peptide-binding domain-like"/>
    <property type="match status" value="1"/>
</dbReference>
<reference evidence="8" key="1">
    <citation type="submission" date="2022-04" db="EMBL/GenBank/DDBJ databases">
        <title>Lysobacter sp. CAU 1642 isolated from sea sand.</title>
        <authorList>
            <person name="Kim W."/>
        </authorList>
    </citation>
    <scope>NUCLEOTIDE SEQUENCE</scope>
    <source>
        <strain evidence="8">CAU 1642</strain>
    </source>
</reference>
<dbReference type="PROSITE" id="PS50198">
    <property type="entry name" value="PPIC_PPIASE_2"/>
    <property type="match status" value="1"/>
</dbReference>
<evidence type="ECO:0000313" key="9">
    <source>
        <dbReference type="Proteomes" id="UP001431449"/>
    </source>
</evidence>
<accession>A0ABT0GMH1</accession>
<evidence type="ECO:0000256" key="6">
    <source>
        <dbReference type="SAM" id="SignalP"/>
    </source>
</evidence>
<dbReference type="EC" id="5.2.1.8" evidence="3"/>
<feature type="signal peptide" evidence="6">
    <location>
        <begin position="1"/>
        <end position="19"/>
    </location>
</feature>
<dbReference type="InterPro" id="IPR000297">
    <property type="entry name" value="PPIase_PpiC"/>
</dbReference>
<dbReference type="InterPro" id="IPR027304">
    <property type="entry name" value="Trigger_fact/SurA_dom_sf"/>
</dbReference>
<keyword evidence="9" id="KW-1185">Reference proteome</keyword>